<dbReference type="Proteomes" id="UP000324222">
    <property type="component" value="Unassembled WGS sequence"/>
</dbReference>
<feature type="region of interest" description="Disordered" evidence="1">
    <location>
        <begin position="1"/>
        <end position="27"/>
    </location>
</feature>
<comment type="caution">
    <text evidence="2">The sequence shown here is derived from an EMBL/GenBank/DDBJ whole genome shotgun (WGS) entry which is preliminary data.</text>
</comment>
<feature type="compositionally biased region" description="Basic and acidic residues" evidence="1">
    <location>
        <begin position="1"/>
        <end position="13"/>
    </location>
</feature>
<dbReference type="EMBL" id="VSRR010153113">
    <property type="protein sequence ID" value="MPD06815.1"/>
    <property type="molecule type" value="Genomic_DNA"/>
</dbReference>
<gene>
    <name evidence="2" type="ORF">E2C01_102644</name>
</gene>
<organism evidence="2 3">
    <name type="scientific">Portunus trituberculatus</name>
    <name type="common">Swimming crab</name>
    <name type="synonym">Neptunus trituberculatus</name>
    <dbReference type="NCBI Taxonomy" id="210409"/>
    <lineage>
        <taxon>Eukaryota</taxon>
        <taxon>Metazoa</taxon>
        <taxon>Ecdysozoa</taxon>
        <taxon>Arthropoda</taxon>
        <taxon>Crustacea</taxon>
        <taxon>Multicrustacea</taxon>
        <taxon>Malacostraca</taxon>
        <taxon>Eumalacostraca</taxon>
        <taxon>Eucarida</taxon>
        <taxon>Decapoda</taxon>
        <taxon>Pleocyemata</taxon>
        <taxon>Brachyura</taxon>
        <taxon>Eubrachyura</taxon>
        <taxon>Portunoidea</taxon>
        <taxon>Portunidae</taxon>
        <taxon>Portuninae</taxon>
        <taxon>Portunus</taxon>
    </lineage>
</organism>
<evidence type="ECO:0000313" key="2">
    <source>
        <dbReference type="EMBL" id="MPD06815.1"/>
    </source>
</evidence>
<proteinExistence type="predicted"/>
<protein>
    <submittedName>
        <fullName evidence="2">Uncharacterized protein</fullName>
    </submittedName>
</protein>
<dbReference type="AlphaFoldDB" id="A0A5B7KPM1"/>
<sequence length="113" mass="12356">MKKDHSKYIRETHQTGGGTPPPPPKPADEVMLVVQLILNNRLPIPDDIFDSEFVEARVLARLNSTSLECADTPEAVGQQPGQENLVLDNPSSPLIIRSEDCGMSVIHILSNSN</sequence>
<accession>A0A5B7KPM1</accession>
<reference evidence="2 3" key="1">
    <citation type="submission" date="2019-05" db="EMBL/GenBank/DDBJ databases">
        <title>Another draft genome of Portunus trituberculatus and its Hox gene families provides insights of decapod evolution.</title>
        <authorList>
            <person name="Jeong J.-H."/>
            <person name="Song I."/>
            <person name="Kim S."/>
            <person name="Choi T."/>
            <person name="Kim D."/>
            <person name="Ryu S."/>
            <person name="Kim W."/>
        </authorList>
    </citation>
    <scope>NUCLEOTIDE SEQUENCE [LARGE SCALE GENOMIC DNA]</scope>
    <source>
        <tissue evidence="2">Muscle</tissue>
    </source>
</reference>
<evidence type="ECO:0000256" key="1">
    <source>
        <dbReference type="SAM" id="MobiDB-lite"/>
    </source>
</evidence>
<name>A0A5B7KPM1_PORTR</name>
<keyword evidence="3" id="KW-1185">Reference proteome</keyword>
<evidence type="ECO:0000313" key="3">
    <source>
        <dbReference type="Proteomes" id="UP000324222"/>
    </source>
</evidence>